<dbReference type="InterPro" id="IPR010287">
    <property type="entry name" value="DUF892_YciF-like"/>
</dbReference>
<sequence length="184" mass="20061">MTDRTDATETIASLYATGLRNAHAMETQAEELLKRQIERLDAYPDLQARMQEHLHETRTQQERLEILLRSIDETTSTFKDTAMAFVGNLAAAAHMPASDEVLKNAFASVAFENYEIAAYKSLIDLAGRAGATEAVGPLRQSCAEEQAMAAWLDSRIEAVTEQFLARSTGAPPLNPATAAGHSPL</sequence>
<keyword evidence="2" id="KW-1185">Reference proteome</keyword>
<dbReference type="SUPFAM" id="SSF47240">
    <property type="entry name" value="Ferritin-like"/>
    <property type="match status" value="1"/>
</dbReference>
<dbReference type="InterPro" id="IPR009078">
    <property type="entry name" value="Ferritin-like_SF"/>
</dbReference>
<dbReference type="AlphaFoldDB" id="A0A366FUC7"/>
<evidence type="ECO:0000313" key="1">
    <source>
        <dbReference type="EMBL" id="RBP17660.1"/>
    </source>
</evidence>
<accession>A0A366FUC7</accession>
<gene>
    <name evidence="1" type="ORF">DFR50_102152</name>
</gene>
<protein>
    <submittedName>
        <fullName evidence="1">Ferritin-like metal-binding protein YciE</fullName>
    </submittedName>
</protein>
<dbReference type="Proteomes" id="UP000253529">
    <property type="component" value="Unassembled WGS sequence"/>
</dbReference>
<dbReference type="RefSeq" id="WP_113887613.1">
    <property type="nucleotide sequence ID" value="NZ_QNRK01000002.1"/>
</dbReference>
<reference evidence="1 2" key="1">
    <citation type="submission" date="2018-06" db="EMBL/GenBank/DDBJ databases">
        <title>Genomic Encyclopedia of Type Strains, Phase IV (KMG-IV): sequencing the most valuable type-strain genomes for metagenomic binning, comparative biology and taxonomic classification.</title>
        <authorList>
            <person name="Goeker M."/>
        </authorList>
    </citation>
    <scope>NUCLEOTIDE SEQUENCE [LARGE SCALE GENOMIC DNA]</scope>
    <source>
        <strain evidence="1 2">DSM 24875</strain>
    </source>
</reference>
<evidence type="ECO:0000313" key="2">
    <source>
        <dbReference type="Proteomes" id="UP000253529"/>
    </source>
</evidence>
<dbReference type="Pfam" id="PF05974">
    <property type="entry name" value="DUF892"/>
    <property type="match status" value="1"/>
</dbReference>
<dbReference type="Gene3D" id="1.20.1260.10">
    <property type="match status" value="1"/>
</dbReference>
<dbReference type="OrthoDB" id="7273732at2"/>
<organism evidence="1 2">
    <name type="scientific">Roseiarcus fermentans</name>
    <dbReference type="NCBI Taxonomy" id="1473586"/>
    <lineage>
        <taxon>Bacteria</taxon>
        <taxon>Pseudomonadati</taxon>
        <taxon>Pseudomonadota</taxon>
        <taxon>Alphaproteobacteria</taxon>
        <taxon>Hyphomicrobiales</taxon>
        <taxon>Roseiarcaceae</taxon>
        <taxon>Roseiarcus</taxon>
    </lineage>
</organism>
<proteinExistence type="predicted"/>
<comment type="caution">
    <text evidence="1">The sequence shown here is derived from an EMBL/GenBank/DDBJ whole genome shotgun (WGS) entry which is preliminary data.</text>
</comment>
<dbReference type="EMBL" id="QNRK01000002">
    <property type="protein sequence ID" value="RBP17660.1"/>
    <property type="molecule type" value="Genomic_DNA"/>
</dbReference>
<name>A0A366FUC7_9HYPH</name>
<dbReference type="InterPro" id="IPR012347">
    <property type="entry name" value="Ferritin-like"/>
</dbReference>